<proteinExistence type="predicted"/>
<dbReference type="GO" id="GO:0003723">
    <property type="term" value="F:RNA binding"/>
    <property type="evidence" value="ECO:0007669"/>
    <property type="project" value="InterPro"/>
</dbReference>
<dbReference type="InterPro" id="IPR001537">
    <property type="entry name" value="SpoU_MeTrfase"/>
</dbReference>
<dbReference type="Pfam" id="PF00588">
    <property type="entry name" value="SpoU_methylase"/>
    <property type="match status" value="1"/>
</dbReference>
<evidence type="ECO:0000259" key="7">
    <source>
        <dbReference type="Pfam" id="PF00588"/>
    </source>
</evidence>
<feature type="domain" description="tRNA/rRNA methyltransferase SpoU type" evidence="7">
    <location>
        <begin position="1"/>
        <end position="123"/>
    </location>
</feature>
<dbReference type="Proteomes" id="UP000199759">
    <property type="component" value="Unassembled WGS sequence"/>
</dbReference>
<evidence type="ECO:0000256" key="3">
    <source>
        <dbReference type="ARBA" id="ARBA00022679"/>
    </source>
</evidence>
<keyword evidence="2 8" id="KW-0489">Methyltransferase</keyword>
<keyword evidence="5" id="KW-0819">tRNA processing</keyword>
<evidence type="ECO:0000256" key="6">
    <source>
        <dbReference type="PIRSR" id="PIRSR029256-1"/>
    </source>
</evidence>
<keyword evidence="3 8" id="KW-0808">Transferase</keyword>
<dbReference type="STRING" id="144026.SAMN04488568_102115"/>
<organism evidence="8 9">
    <name type="scientific">Maricaulis salignorans</name>
    <dbReference type="NCBI Taxonomy" id="144026"/>
    <lineage>
        <taxon>Bacteria</taxon>
        <taxon>Pseudomonadati</taxon>
        <taxon>Pseudomonadota</taxon>
        <taxon>Alphaproteobacteria</taxon>
        <taxon>Maricaulales</taxon>
        <taxon>Maricaulaceae</taxon>
        <taxon>Maricaulis</taxon>
    </lineage>
</organism>
<evidence type="ECO:0000256" key="1">
    <source>
        <dbReference type="ARBA" id="ARBA00022490"/>
    </source>
</evidence>
<dbReference type="InterPro" id="IPR029028">
    <property type="entry name" value="Alpha/beta_knot_MTases"/>
</dbReference>
<dbReference type="Gene3D" id="3.40.1280.10">
    <property type="match status" value="1"/>
</dbReference>
<reference evidence="8 9" key="1">
    <citation type="submission" date="2016-10" db="EMBL/GenBank/DDBJ databases">
        <authorList>
            <person name="de Groot N.N."/>
        </authorList>
    </citation>
    <scope>NUCLEOTIDE SEQUENCE [LARGE SCALE GENOMIC DNA]</scope>
    <source>
        <strain evidence="8 9">DSM 16077</strain>
    </source>
</reference>
<gene>
    <name evidence="8" type="ORF">SAMN04488568_102115</name>
</gene>
<dbReference type="PANTHER" id="PTHR42971:SF1">
    <property type="entry name" value="TRNA (CYTIDINE(34)-2'-O)-METHYLTRANSFERASE"/>
    <property type="match status" value="1"/>
</dbReference>
<keyword evidence="4 6" id="KW-0949">S-adenosyl-L-methionine</keyword>
<sequence>MRVAACFGAGMDIVEPCAFPLTDKKIRAAAMDYGAAISPTRHASWTAYQNSAEAARGRLVLFTTAGAGEIWDFDFSADDRLLFGRESAGVPENVHESADERLRIPIREGMRSLNVTVTAAIALAEASRQLR</sequence>
<dbReference type="GO" id="GO:0002130">
    <property type="term" value="P:wobble position ribose methylation"/>
    <property type="evidence" value="ECO:0007669"/>
    <property type="project" value="TreeGrafter"/>
</dbReference>
<dbReference type="PIRSF" id="PIRSF029256">
    <property type="entry name" value="SpoU_TrmH_prd"/>
    <property type="match status" value="1"/>
</dbReference>
<dbReference type="SUPFAM" id="SSF75217">
    <property type="entry name" value="alpha/beta knot"/>
    <property type="match status" value="1"/>
</dbReference>
<dbReference type="EMBL" id="FNHG01000002">
    <property type="protein sequence ID" value="SDL77911.1"/>
    <property type="molecule type" value="Genomic_DNA"/>
</dbReference>
<name>A0A1G9MV73_9PROT</name>
<dbReference type="InterPro" id="IPR029026">
    <property type="entry name" value="tRNA_m1G_MTases_N"/>
</dbReference>
<evidence type="ECO:0000313" key="9">
    <source>
        <dbReference type="Proteomes" id="UP000199759"/>
    </source>
</evidence>
<protein>
    <submittedName>
        <fullName evidence="8">tRNA (Cytidine/uridine-2'-O-)-methyltransferase</fullName>
    </submittedName>
</protein>
<feature type="binding site" evidence="6">
    <location>
        <position position="104"/>
    </location>
    <ligand>
        <name>S-adenosyl-L-methionine</name>
        <dbReference type="ChEBI" id="CHEBI:59789"/>
    </ligand>
</feature>
<dbReference type="GO" id="GO:0008173">
    <property type="term" value="F:RNA methyltransferase activity"/>
    <property type="evidence" value="ECO:0007669"/>
    <property type="project" value="InterPro"/>
</dbReference>
<keyword evidence="9" id="KW-1185">Reference proteome</keyword>
<accession>A0A1G9MV73</accession>
<evidence type="ECO:0000256" key="2">
    <source>
        <dbReference type="ARBA" id="ARBA00022603"/>
    </source>
</evidence>
<evidence type="ECO:0000256" key="4">
    <source>
        <dbReference type="ARBA" id="ARBA00022691"/>
    </source>
</evidence>
<evidence type="ECO:0000313" key="8">
    <source>
        <dbReference type="EMBL" id="SDL77911.1"/>
    </source>
</evidence>
<feature type="binding site" evidence="6">
    <location>
        <position position="112"/>
    </location>
    <ligand>
        <name>S-adenosyl-L-methionine</name>
        <dbReference type="ChEBI" id="CHEBI:59789"/>
    </ligand>
</feature>
<keyword evidence="1" id="KW-0963">Cytoplasm</keyword>
<dbReference type="PANTHER" id="PTHR42971">
    <property type="entry name" value="TRNA (CYTIDINE(34)-2'-O)-METHYLTRANSFERASE"/>
    <property type="match status" value="1"/>
</dbReference>
<evidence type="ECO:0000256" key="5">
    <source>
        <dbReference type="ARBA" id="ARBA00022694"/>
    </source>
</evidence>
<dbReference type="InterPro" id="IPR016914">
    <property type="entry name" value="TrmL"/>
</dbReference>
<dbReference type="AlphaFoldDB" id="A0A1G9MV73"/>
<feature type="binding site" evidence="6">
    <location>
        <position position="84"/>
    </location>
    <ligand>
        <name>S-adenosyl-L-methionine</name>
        <dbReference type="ChEBI" id="CHEBI:59789"/>
    </ligand>
</feature>